<dbReference type="PANTHER" id="PTHR47283:SF1">
    <property type="entry name" value="ENT-KAURENE OXIDASE, CHLOROPLASTIC"/>
    <property type="match status" value="1"/>
</dbReference>
<dbReference type="GO" id="GO:0005783">
    <property type="term" value="C:endoplasmic reticulum"/>
    <property type="evidence" value="ECO:0007669"/>
    <property type="project" value="TreeGrafter"/>
</dbReference>
<comment type="similarity">
    <text evidence="2">Belongs to the cytochrome P450 family.</text>
</comment>
<dbReference type="Gramene" id="rna-AYBTSS11_LOCUS15871">
    <property type="protein sequence ID" value="CAJ1954957.1"/>
    <property type="gene ID" value="gene-AYBTSS11_LOCUS15871"/>
</dbReference>
<dbReference type="GO" id="GO:0005506">
    <property type="term" value="F:iron ion binding"/>
    <property type="evidence" value="ECO:0007669"/>
    <property type="project" value="InterPro"/>
</dbReference>
<evidence type="ECO:0000256" key="5">
    <source>
        <dbReference type="ARBA" id="ARBA00023136"/>
    </source>
</evidence>
<evidence type="ECO:0000256" key="2">
    <source>
        <dbReference type="ARBA" id="ARBA00010617"/>
    </source>
</evidence>
<evidence type="ECO:0000256" key="4">
    <source>
        <dbReference type="ARBA" id="ARBA00022989"/>
    </source>
</evidence>
<evidence type="ECO:0000256" key="6">
    <source>
        <dbReference type="SAM" id="Phobius"/>
    </source>
</evidence>
<dbReference type="GO" id="GO:0020037">
    <property type="term" value="F:heme binding"/>
    <property type="evidence" value="ECO:0007669"/>
    <property type="project" value="InterPro"/>
</dbReference>
<gene>
    <name evidence="7" type="ORF">AYBTSS11_LOCUS15871</name>
</gene>
<comment type="subcellular location">
    <subcellularLocation>
        <location evidence="1">Membrane</location>
        <topology evidence="1">Single-pass membrane protein</topology>
    </subcellularLocation>
</comment>
<accession>A0AA86SKW7</accession>
<dbReference type="GO" id="GO:0010241">
    <property type="term" value="P:ent-kaurene oxidation to kaurenoic acid"/>
    <property type="evidence" value="ECO:0007669"/>
    <property type="project" value="InterPro"/>
</dbReference>
<evidence type="ECO:0008006" key="9">
    <source>
        <dbReference type="Google" id="ProtNLM"/>
    </source>
</evidence>
<evidence type="ECO:0000313" key="8">
    <source>
        <dbReference type="Proteomes" id="UP001189624"/>
    </source>
</evidence>
<keyword evidence="3 6" id="KW-0812">Transmembrane</keyword>
<dbReference type="AlphaFoldDB" id="A0AA86SKW7"/>
<keyword evidence="8" id="KW-1185">Reference proteome</keyword>
<dbReference type="Pfam" id="PF00067">
    <property type="entry name" value="p450"/>
    <property type="match status" value="1"/>
</dbReference>
<evidence type="ECO:0000256" key="3">
    <source>
        <dbReference type="ARBA" id="ARBA00022692"/>
    </source>
</evidence>
<dbReference type="GO" id="GO:0009686">
    <property type="term" value="P:gibberellin biosynthetic process"/>
    <property type="evidence" value="ECO:0007669"/>
    <property type="project" value="InterPro"/>
</dbReference>
<dbReference type="GO" id="GO:0052615">
    <property type="term" value="F:ent-kaurene oxidase activity"/>
    <property type="evidence" value="ECO:0007669"/>
    <property type="project" value="InterPro"/>
</dbReference>
<name>A0AA86SKW7_9FABA</name>
<dbReference type="GO" id="GO:0009707">
    <property type="term" value="C:chloroplast outer membrane"/>
    <property type="evidence" value="ECO:0007669"/>
    <property type="project" value="TreeGrafter"/>
</dbReference>
<dbReference type="InterPro" id="IPR036396">
    <property type="entry name" value="Cyt_P450_sf"/>
</dbReference>
<dbReference type="InterPro" id="IPR044225">
    <property type="entry name" value="KO_chloroplastic"/>
</dbReference>
<dbReference type="Proteomes" id="UP001189624">
    <property type="component" value="Chromosome 5"/>
</dbReference>
<protein>
    <recommendedName>
        <fullName evidence="9">Cytochrome P450</fullName>
    </recommendedName>
</protein>
<dbReference type="GO" id="GO:0016709">
    <property type="term" value="F:oxidoreductase activity, acting on paired donors, with incorporation or reduction of molecular oxygen, NAD(P)H as one donor, and incorporation of one atom of oxygen"/>
    <property type="evidence" value="ECO:0007669"/>
    <property type="project" value="TreeGrafter"/>
</dbReference>
<sequence length="121" mass="13205">MCAVSAIANPMDSITLFQLVQTHSFATSLAVAALSLLFLFWLLRRIPGFTRRHAGLPPVPAVPGLPVIGNLLQLKEKKPYKTFTRMAQKHGPIYSIRTGASTIIVLNSADLAKEVGHCFSF</sequence>
<dbReference type="InterPro" id="IPR001128">
    <property type="entry name" value="Cyt_P450"/>
</dbReference>
<keyword evidence="4 6" id="KW-1133">Transmembrane helix</keyword>
<reference evidence="7" key="1">
    <citation type="submission" date="2023-10" db="EMBL/GenBank/DDBJ databases">
        <authorList>
            <person name="Domelevo Entfellner J.-B."/>
        </authorList>
    </citation>
    <scope>NUCLEOTIDE SEQUENCE</scope>
</reference>
<evidence type="ECO:0000256" key="1">
    <source>
        <dbReference type="ARBA" id="ARBA00004167"/>
    </source>
</evidence>
<evidence type="ECO:0000313" key="7">
    <source>
        <dbReference type="EMBL" id="CAJ1954957.1"/>
    </source>
</evidence>
<dbReference type="PANTHER" id="PTHR47283">
    <property type="entry name" value="ENT-KAURENE OXIDASE, CHLOROPLASTIC"/>
    <property type="match status" value="1"/>
</dbReference>
<keyword evidence="5 6" id="KW-0472">Membrane</keyword>
<proteinExistence type="inferred from homology"/>
<feature type="transmembrane region" description="Helical" evidence="6">
    <location>
        <begin position="25"/>
        <end position="43"/>
    </location>
</feature>
<organism evidence="7 8">
    <name type="scientific">Sphenostylis stenocarpa</name>
    <dbReference type="NCBI Taxonomy" id="92480"/>
    <lineage>
        <taxon>Eukaryota</taxon>
        <taxon>Viridiplantae</taxon>
        <taxon>Streptophyta</taxon>
        <taxon>Embryophyta</taxon>
        <taxon>Tracheophyta</taxon>
        <taxon>Spermatophyta</taxon>
        <taxon>Magnoliopsida</taxon>
        <taxon>eudicotyledons</taxon>
        <taxon>Gunneridae</taxon>
        <taxon>Pentapetalae</taxon>
        <taxon>rosids</taxon>
        <taxon>fabids</taxon>
        <taxon>Fabales</taxon>
        <taxon>Fabaceae</taxon>
        <taxon>Papilionoideae</taxon>
        <taxon>50 kb inversion clade</taxon>
        <taxon>NPAAA clade</taxon>
        <taxon>indigoferoid/millettioid clade</taxon>
        <taxon>Phaseoleae</taxon>
        <taxon>Sphenostylis</taxon>
    </lineage>
</organism>
<dbReference type="Gene3D" id="1.10.630.10">
    <property type="entry name" value="Cytochrome P450"/>
    <property type="match status" value="1"/>
</dbReference>
<dbReference type="EMBL" id="OY731402">
    <property type="protein sequence ID" value="CAJ1954957.1"/>
    <property type="molecule type" value="Genomic_DNA"/>
</dbReference>
<dbReference type="SUPFAM" id="SSF48264">
    <property type="entry name" value="Cytochrome P450"/>
    <property type="match status" value="1"/>
</dbReference>